<keyword evidence="2 5" id="KW-0812">Transmembrane</keyword>
<dbReference type="InterPro" id="IPR008969">
    <property type="entry name" value="CarboxyPept-like_regulatory"/>
</dbReference>
<feature type="transmembrane region" description="Helical" evidence="5">
    <location>
        <begin position="20"/>
        <end position="40"/>
    </location>
</feature>
<dbReference type="InterPro" id="IPR037682">
    <property type="entry name" value="TonB_C"/>
</dbReference>
<evidence type="ECO:0000313" key="7">
    <source>
        <dbReference type="EMBL" id="PKD45033.1"/>
    </source>
</evidence>
<feature type="transmembrane region" description="Helical" evidence="5">
    <location>
        <begin position="52"/>
        <end position="72"/>
    </location>
</feature>
<evidence type="ECO:0000256" key="5">
    <source>
        <dbReference type="SAM" id="Phobius"/>
    </source>
</evidence>
<evidence type="ECO:0000256" key="3">
    <source>
        <dbReference type="ARBA" id="ARBA00022989"/>
    </source>
</evidence>
<dbReference type="SUPFAM" id="SSF74653">
    <property type="entry name" value="TolA/TonB C-terminal domain"/>
    <property type="match status" value="1"/>
</dbReference>
<dbReference type="Gene3D" id="2.60.40.1120">
    <property type="entry name" value="Carboxypeptidase-like, regulatory domain"/>
    <property type="match status" value="1"/>
</dbReference>
<dbReference type="InterPro" id="IPR008756">
    <property type="entry name" value="Peptidase_M56"/>
</dbReference>
<feature type="domain" description="TonB C-terminal" evidence="6">
    <location>
        <begin position="468"/>
        <end position="563"/>
    </location>
</feature>
<dbReference type="InterPro" id="IPR006260">
    <property type="entry name" value="TonB/TolA_C"/>
</dbReference>
<accession>A0A2N0VLF4</accession>
<dbReference type="GO" id="GO:0055085">
    <property type="term" value="P:transmembrane transport"/>
    <property type="evidence" value="ECO:0007669"/>
    <property type="project" value="InterPro"/>
</dbReference>
<dbReference type="InterPro" id="IPR052173">
    <property type="entry name" value="Beta-lactam_resp_regulator"/>
</dbReference>
<name>A0A2N0VLF4_9BACT</name>
<comment type="caution">
    <text evidence="7">The sequence shown here is derived from an EMBL/GenBank/DDBJ whole genome shotgun (WGS) entry which is preliminary data.</text>
</comment>
<dbReference type="SUPFAM" id="SSF49464">
    <property type="entry name" value="Carboxypeptidase regulatory domain-like"/>
    <property type="match status" value="1"/>
</dbReference>
<dbReference type="EMBL" id="PISP01000001">
    <property type="protein sequence ID" value="PKD45033.1"/>
    <property type="molecule type" value="Genomic_DNA"/>
</dbReference>
<feature type="transmembrane region" description="Helical" evidence="5">
    <location>
        <begin position="318"/>
        <end position="335"/>
    </location>
</feature>
<sequence>MDVFIFQLSEFAQLVFETIWLPLVIWTVISFGVWLFLQMFENVHPIYQYHTRLALIFSLPAGLLSLASIHYISDWITASAGEGLTMITVISPIDISFTQVEESSGIPFMVIVQSLAVAIFLSGMIFFLIRFCMHAINLKKLRKSLNYMPISEVTALSPENRGLALATGKNVQVAFLSSEIIPVTFGFRKPVILLPDSLKSQPEKLNLGLRHELTHITQHDFSSHLMVILTEAVFWFHPMVHRLKRELVEYREMRCDNIVLSEASVSRKEYASLLLELIPMPNLNKELSVNMAQESSNLKKRITMITQQSKTKPIPKRTSLMILGVIFISTALAMACTDMQTQNVFDEEELDLMTNIDKTGEQGYHEIIIYMSEEEQANRHESKLEQLRMLEPEHIDAIQVWKGEQAVERFGSRGEKGVIQVRTKLDAESYNNTLKALGMNPVAPESLTAQNSESSPQDDFFVVVEEMPELIGGLESLQQQIQYPDMARRAGIEGRVYVQFIVDENGNVDDPRIIRGIGGGADEEALRVVSQAKFKPGMQRGRPVRIQYSLPIMFKLGNEENGNVENSSGGSAQVESPETMEKRMIVEVNNDDGKISGTVLDGETRQPLAGANITIAGSDVGASTDMDGNFSIDADGSGEYELIFTYIGYEKASLSITR</sequence>
<dbReference type="PROSITE" id="PS52015">
    <property type="entry name" value="TONB_CTD"/>
    <property type="match status" value="1"/>
</dbReference>
<evidence type="ECO:0000256" key="4">
    <source>
        <dbReference type="ARBA" id="ARBA00023136"/>
    </source>
</evidence>
<keyword evidence="3 5" id="KW-1133">Transmembrane helix</keyword>
<dbReference type="RefSeq" id="WP_101072412.1">
    <property type="nucleotide sequence ID" value="NZ_PISP01000001.1"/>
</dbReference>
<dbReference type="Proteomes" id="UP000233398">
    <property type="component" value="Unassembled WGS sequence"/>
</dbReference>
<proteinExistence type="predicted"/>
<dbReference type="PANTHER" id="PTHR34978">
    <property type="entry name" value="POSSIBLE SENSOR-TRANSDUCER PROTEIN BLAR"/>
    <property type="match status" value="1"/>
</dbReference>
<organism evidence="7 8">
    <name type="scientific">Rhodohalobacter barkolensis</name>
    <dbReference type="NCBI Taxonomy" id="2053187"/>
    <lineage>
        <taxon>Bacteria</taxon>
        <taxon>Pseudomonadati</taxon>
        <taxon>Balneolota</taxon>
        <taxon>Balneolia</taxon>
        <taxon>Balneolales</taxon>
        <taxon>Balneolaceae</taxon>
        <taxon>Rhodohalobacter</taxon>
    </lineage>
</organism>
<dbReference type="Gene3D" id="3.30.1150.10">
    <property type="match status" value="1"/>
</dbReference>
<dbReference type="CDD" id="cd07341">
    <property type="entry name" value="M56_BlaR1_MecR1_like"/>
    <property type="match status" value="1"/>
</dbReference>
<comment type="subcellular location">
    <subcellularLocation>
        <location evidence="1">Membrane</location>
        <topology evidence="1">Single-pass membrane protein</topology>
    </subcellularLocation>
</comment>
<dbReference type="Pfam" id="PF05569">
    <property type="entry name" value="Peptidase_M56"/>
    <property type="match status" value="1"/>
</dbReference>
<keyword evidence="8" id="KW-1185">Reference proteome</keyword>
<dbReference type="PANTHER" id="PTHR34978:SF3">
    <property type="entry name" value="SLR0241 PROTEIN"/>
    <property type="match status" value="1"/>
</dbReference>
<reference evidence="7 8" key="1">
    <citation type="submission" date="2017-11" db="EMBL/GenBank/DDBJ databases">
        <title>Rhodohalobacter 15182 sp. nov., isolated from a salt lake.</title>
        <authorList>
            <person name="Han S."/>
        </authorList>
    </citation>
    <scope>NUCLEOTIDE SEQUENCE [LARGE SCALE GENOMIC DNA]</scope>
    <source>
        <strain evidence="7 8">15182</strain>
    </source>
</reference>
<keyword evidence="4 5" id="KW-0472">Membrane</keyword>
<evidence type="ECO:0000256" key="1">
    <source>
        <dbReference type="ARBA" id="ARBA00004167"/>
    </source>
</evidence>
<dbReference type="Pfam" id="PF03544">
    <property type="entry name" value="TonB_C"/>
    <property type="match status" value="1"/>
</dbReference>
<dbReference type="Pfam" id="PF13715">
    <property type="entry name" value="CarbopepD_reg_2"/>
    <property type="match status" value="1"/>
</dbReference>
<evidence type="ECO:0000259" key="6">
    <source>
        <dbReference type="PROSITE" id="PS52015"/>
    </source>
</evidence>
<evidence type="ECO:0000256" key="2">
    <source>
        <dbReference type="ARBA" id="ARBA00022692"/>
    </source>
</evidence>
<evidence type="ECO:0000313" key="8">
    <source>
        <dbReference type="Proteomes" id="UP000233398"/>
    </source>
</evidence>
<dbReference type="OrthoDB" id="1522859at2"/>
<gene>
    <name evidence="7" type="ORF">CWD77_06140</name>
</gene>
<dbReference type="NCBIfam" id="TIGR01352">
    <property type="entry name" value="tonB_Cterm"/>
    <property type="match status" value="1"/>
</dbReference>
<feature type="transmembrane region" description="Helical" evidence="5">
    <location>
        <begin position="106"/>
        <end position="133"/>
    </location>
</feature>
<protein>
    <recommendedName>
        <fullName evidence="6">TonB C-terminal domain-containing protein</fullName>
    </recommendedName>
</protein>
<dbReference type="GO" id="GO:0016020">
    <property type="term" value="C:membrane"/>
    <property type="evidence" value="ECO:0007669"/>
    <property type="project" value="UniProtKB-SubCell"/>
</dbReference>
<dbReference type="AlphaFoldDB" id="A0A2N0VLF4"/>